<evidence type="ECO:0000313" key="7">
    <source>
        <dbReference type="Proteomes" id="UP001082899"/>
    </source>
</evidence>
<feature type="transmembrane region" description="Helical" evidence="5">
    <location>
        <begin position="117"/>
        <end position="138"/>
    </location>
</feature>
<comment type="caution">
    <text evidence="6">The sequence shown here is derived from an EMBL/GenBank/DDBJ whole genome shotgun (WGS) entry which is preliminary data.</text>
</comment>
<name>A0ABT3ZNL0_9BURK</name>
<dbReference type="PANTHER" id="PTHR36917">
    <property type="entry name" value="INTRACELLULAR SEPTATION PROTEIN A-RELATED"/>
    <property type="match status" value="1"/>
</dbReference>
<evidence type="ECO:0000256" key="3">
    <source>
        <dbReference type="ARBA" id="ARBA00022989"/>
    </source>
</evidence>
<dbReference type="Pfam" id="PF04279">
    <property type="entry name" value="IspA"/>
    <property type="match status" value="1"/>
</dbReference>
<comment type="function">
    <text evidence="5">Plays a role in cell envelope biogenesis, maintenance of cell envelope integrity and membrane homeostasis.</text>
</comment>
<comment type="similarity">
    <text evidence="5">Belongs to the YciB family.</text>
</comment>
<gene>
    <name evidence="5" type="primary">yciB</name>
    <name evidence="6" type="ORF">OVY01_12925</name>
</gene>
<keyword evidence="4 5" id="KW-0472">Membrane</keyword>
<comment type="subcellular location">
    <subcellularLocation>
        <location evidence="5">Cell inner membrane</location>
        <topology evidence="5">Multi-pass membrane protein</topology>
    </subcellularLocation>
</comment>
<keyword evidence="5" id="KW-0997">Cell inner membrane</keyword>
<sequence length="175" mass="20088">MKFLFDLFPVILFFVAFKFWGIFAATAVTIAASVVQIAWTAYRHRRVDPMLWVSFAIVVVFGGATLILHNETFIKWKPTVLYWAFAVGLLIAHLLGKNPIEKMMGKQMTLPPHAWRQLNIAWAIFFAVLGVLNLIIAFHFTTDVWVNFKLFGGTALMVLFVIAQSLWLNRYLKHD</sequence>
<feature type="transmembrane region" description="Helical" evidence="5">
    <location>
        <begin position="80"/>
        <end position="96"/>
    </location>
</feature>
<dbReference type="NCBIfam" id="NF001325">
    <property type="entry name" value="PRK00259.1-3"/>
    <property type="match status" value="1"/>
</dbReference>
<reference evidence="6" key="1">
    <citation type="submission" date="2022-11" db="EMBL/GenBank/DDBJ databases">
        <title>Robbsia betulipollinis sp. nov., isolated from pollen of birch (Betula pendula).</title>
        <authorList>
            <person name="Shi H."/>
            <person name="Ambika Manirajan B."/>
            <person name="Ratering S."/>
            <person name="Geissler-Plaum R."/>
            <person name="Schnell S."/>
        </authorList>
    </citation>
    <scope>NUCLEOTIDE SEQUENCE</scope>
    <source>
        <strain evidence="6">Bb-Pol-6</strain>
    </source>
</reference>
<dbReference type="EMBL" id="JAPMXC010000002">
    <property type="protein sequence ID" value="MCY0388124.1"/>
    <property type="molecule type" value="Genomic_DNA"/>
</dbReference>
<dbReference type="RefSeq" id="WP_267847998.1">
    <property type="nucleotide sequence ID" value="NZ_JAPMXC010000002.1"/>
</dbReference>
<dbReference type="InterPro" id="IPR006008">
    <property type="entry name" value="YciB"/>
</dbReference>
<keyword evidence="3 5" id="KW-1133">Transmembrane helix</keyword>
<evidence type="ECO:0000256" key="1">
    <source>
        <dbReference type="ARBA" id="ARBA00022475"/>
    </source>
</evidence>
<dbReference type="NCBIfam" id="TIGR00997">
    <property type="entry name" value="ispZ"/>
    <property type="match status" value="1"/>
</dbReference>
<evidence type="ECO:0000313" key="6">
    <source>
        <dbReference type="EMBL" id="MCY0388124.1"/>
    </source>
</evidence>
<feature type="transmembrane region" description="Helical" evidence="5">
    <location>
        <begin position="51"/>
        <end position="68"/>
    </location>
</feature>
<evidence type="ECO:0000256" key="2">
    <source>
        <dbReference type="ARBA" id="ARBA00022692"/>
    </source>
</evidence>
<protein>
    <recommendedName>
        <fullName evidence="5">Inner membrane-spanning protein YciB</fullName>
    </recommendedName>
</protein>
<keyword evidence="2 5" id="KW-0812">Transmembrane</keyword>
<dbReference type="PANTHER" id="PTHR36917:SF1">
    <property type="entry name" value="INNER MEMBRANE-SPANNING PROTEIN YCIB"/>
    <property type="match status" value="1"/>
</dbReference>
<keyword evidence="7" id="KW-1185">Reference proteome</keyword>
<feature type="transmembrane region" description="Helical" evidence="5">
    <location>
        <begin position="12"/>
        <end position="39"/>
    </location>
</feature>
<proteinExistence type="inferred from homology"/>
<dbReference type="Proteomes" id="UP001082899">
    <property type="component" value="Unassembled WGS sequence"/>
</dbReference>
<keyword evidence="1 5" id="KW-1003">Cell membrane</keyword>
<evidence type="ECO:0000256" key="5">
    <source>
        <dbReference type="HAMAP-Rule" id="MF_00189"/>
    </source>
</evidence>
<accession>A0ABT3ZNL0</accession>
<feature type="transmembrane region" description="Helical" evidence="5">
    <location>
        <begin position="150"/>
        <end position="168"/>
    </location>
</feature>
<evidence type="ECO:0000256" key="4">
    <source>
        <dbReference type="ARBA" id="ARBA00023136"/>
    </source>
</evidence>
<organism evidence="6 7">
    <name type="scientific">Robbsia betulipollinis</name>
    <dbReference type="NCBI Taxonomy" id="2981849"/>
    <lineage>
        <taxon>Bacteria</taxon>
        <taxon>Pseudomonadati</taxon>
        <taxon>Pseudomonadota</taxon>
        <taxon>Betaproteobacteria</taxon>
        <taxon>Burkholderiales</taxon>
        <taxon>Burkholderiaceae</taxon>
        <taxon>Robbsia</taxon>
    </lineage>
</organism>
<dbReference type="HAMAP" id="MF_00189">
    <property type="entry name" value="YciB"/>
    <property type="match status" value="1"/>
</dbReference>